<dbReference type="EMBL" id="CM064440">
    <property type="protein sequence ID" value="KAK3424153.1"/>
    <property type="molecule type" value="Genomic_DNA"/>
</dbReference>
<keyword evidence="2" id="KW-1185">Reference proteome</keyword>
<reference evidence="1 2" key="1">
    <citation type="journal article" date="2014" name="Nature">
        <title>The genome of Eucalyptus grandis.</title>
        <authorList>
            <person name="Myburg A.A."/>
            <person name="Grattapaglia D."/>
            <person name="Tuskan G.A."/>
            <person name="Hellsten U."/>
            <person name="Hayes R.D."/>
            <person name="Grimwood J."/>
            <person name="Jenkins J."/>
            <person name="Lindquist E."/>
            <person name="Tice H."/>
            <person name="Bauer D."/>
            <person name="Goodstein D.M."/>
            <person name="Dubchak I."/>
            <person name="Poliakov A."/>
            <person name="Mizrachi E."/>
            <person name="Kullan A.R."/>
            <person name="Hussey S.G."/>
            <person name="Pinard D."/>
            <person name="van der Merwe K."/>
            <person name="Singh P."/>
            <person name="van Jaarsveld I."/>
            <person name="Silva-Junior O.B."/>
            <person name="Togawa R.C."/>
            <person name="Pappas M.R."/>
            <person name="Faria D.A."/>
            <person name="Sansaloni C.P."/>
            <person name="Petroli C.D."/>
            <person name="Yang X."/>
            <person name="Ranjan P."/>
            <person name="Tschaplinski T.J."/>
            <person name="Ye C.Y."/>
            <person name="Li T."/>
            <person name="Sterck L."/>
            <person name="Vanneste K."/>
            <person name="Murat F."/>
            <person name="Soler M."/>
            <person name="Clemente H.S."/>
            <person name="Saidi N."/>
            <person name="Cassan-Wang H."/>
            <person name="Dunand C."/>
            <person name="Hefer C.A."/>
            <person name="Bornberg-Bauer E."/>
            <person name="Kersting A.R."/>
            <person name="Vining K."/>
            <person name="Amarasinghe V."/>
            <person name="Ranik M."/>
            <person name="Naithani S."/>
            <person name="Elser J."/>
            <person name="Boyd A.E."/>
            <person name="Liston A."/>
            <person name="Spatafora J.W."/>
            <person name="Dharmwardhana P."/>
            <person name="Raja R."/>
            <person name="Sullivan C."/>
            <person name="Romanel E."/>
            <person name="Alves-Ferreira M."/>
            <person name="Kulheim C."/>
            <person name="Foley W."/>
            <person name="Carocha V."/>
            <person name="Paiva J."/>
            <person name="Kudrna D."/>
            <person name="Brommonschenkel S.H."/>
            <person name="Pasquali G."/>
            <person name="Byrne M."/>
            <person name="Rigault P."/>
            <person name="Tibbits J."/>
            <person name="Spokevicius A."/>
            <person name="Jones R.C."/>
            <person name="Steane D.A."/>
            <person name="Vaillancourt R.E."/>
            <person name="Potts B.M."/>
            <person name="Joubert F."/>
            <person name="Barry K."/>
            <person name="Pappas G.J."/>
            <person name="Strauss S.H."/>
            <person name="Jaiswal P."/>
            <person name="Grima-Pettenati J."/>
            <person name="Salse J."/>
            <person name="Van de Peer Y."/>
            <person name="Rokhsar D.S."/>
            <person name="Schmutz J."/>
        </authorList>
    </citation>
    <scope>NUCLEOTIDE SEQUENCE [LARGE SCALE GENOMIC DNA]</scope>
    <source>
        <strain evidence="2">cv. BRASUZ1</strain>
        <tissue evidence="1">Leaf extractions</tissue>
    </source>
</reference>
<evidence type="ECO:0000313" key="1">
    <source>
        <dbReference type="EMBL" id="KAK3424153.1"/>
    </source>
</evidence>
<name>A0ACC3KDS6_EUCGR</name>
<protein>
    <submittedName>
        <fullName evidence="1">Uncharacterized protein</fullName>
    </submittedName>
</protein>
<sequence>MGPSSSQEESREVAEGQSREANRQSSTEPQSRDMPTHAEVEAEEESREANGQFSTGPLFSPGFLLEDMEQLNFSQQDVIWLNSAQQSQTERQFHQSSTMPSQVQNSHVQPVLVAPQHQNAPHQSETRNVLQNPTAQSSTALRDMDLRIQSSSQASNAAPQWPTDVSNFNQQDINELNSGQQSQAERQFPQSSTMPSLAQNSHGESSTMASTEEVPNSHNLLCQPHCYIQSQIQMNDQHTSDSHIIEPTTVDSQVPEAAPNATGPSSSQDMNRGSPVMDVRSNYANDEEIRNLKRKVEELDDKDAVIKEQMEIESAASSLRKKPRILVDRWLKETERARNNFQIIGQANAETLPPKEQVEKLTREVEELIGKTLPQPLLIEERDAKGVKLLERKLTGEGIHRNIELIWDRLKENHACKLGIYGMGGVGKTTIMMHIHNRLLEDATFDGVVFITVSQDFSIKKLQSDIWKALKCGVMEDEDEKKQAAILSEHLERKKNCVLILDDVWERLDLEEVGIPVRADGCKLILTSRSYYVCCQMQCQEKIKIKPLSQIEAESLFLEELGSEVPLNSETEAIVKSIVEECAGLPIGVITMARSMRGVTDVFEWRDSLVKLEESSKGQTDMEKKVLMNLKFSYDRLGNPDVQQCFLSCALYPEDELIDKFELVEFFIDQGLIGGLNAWTEQYDRGLTILNKLRNVCLLEDHGSETKMHDLIRDMALHIMSATSIVKARKWLESIPSEEYWTDALEKVSLMGSKISEMSPNCPKLSTLLLNGSLLEDAVLPGSFFKQLCGLKVLNLSDCELTELPNSISDLVNLRALLLRRCRELCHIPYLGKLTSLRKLDVSDCFELEEVPEGLEMLVNLRYLDLCFSLTVELPKIILGGLLNLQHLKVYFLDGQDMTKLRALETLKCFFEDANDFNKCVRVIEQSNLLCYYYLCYYIDKKYHDEEECDITQDREVKIWGWDHAIVSVGGECTGIFILIPQDVQKMTICWNGITNLSSIGPLEYLEELDIEDLNNLGVLCGGEDKEVIDIFAPALAPLLFSSLRVLKIWSCPELKYVFGHGSKSNLPHLREIEIGGCEETVGIIAAVTSPPPHPLPFFPSLEQISITGCYEMKRAVESEWMPHFPNLRRIKVSGCEMEEIIGGPPPYSPDEQISLESLEVSYCDKMRKLLTYEWLFHLRNLQSISVTYCKEMVELISGAGQGQEGSITTSVNNTPSSFQPSSISLPKLECLELRYLHQLKSICEVPISCDFMKRLDVCRCPELKRIPLQLRLCEIEELPYILVEDEEKWKTLVWDHPNELGFCLQREEESLLDPWMLTGASDSQEQLLSSTSICASLLLACI</sequence>
<proteinExistence type="predicted"/>
<organism evidence="1 2">
    <name type="scientific">Eucalyptus grandis</name>
    <name type="common">Flooded gum</name>
    <dbReference type="NCBI Taxonomy" id="71139"/>
    <lineage>
        <taxon>Eukaryota</taxon>
        <taxon>Viridiplantae</taxon>
        <taxon>Streptophyta</taxon>
        <taxon>Embryophyta</taxon>
        <taxon>Tracheophyta</taxon>
        <taxon>Spermatophyta</taxon>
        <taxon>Magnoliopsida</taxon>
        <taxon>eudicotyledons</taxon>
        <taxon>Gunneridae</taxon>
        <taxon>Pentapetalae</taxon>
        <taxon>rosids</taxon>
        <taxon>malvids</taxon>
        <taxon>Myrtales</taxon>
        <taxon>Myrtaceae</taxon>
        <taxon>Myrtoideae</taxon>
        <taxon>Eucalypteae</taxon>
        <taxon>Eucalyptus</taxon>
    </lineage>
</organism>
<accession>A0ACC3KDS6</accession>
<dbReference type="Proteomes" id="UP000030711">
    <property type="component" value="Chromosome 6"/>
</dbReference>
<gene>
    <name evidence="1" type="ORF">EUGRSUZ_F00956</name>
</gene>
<comment type="caution">
    <text evidence="1">The sequence shown here is derived from an EMBL/GenBank/DDBJ whole genome shotgun (WGS) entry which is preliminary data.</text>
</comment>
<evidence type="ECO:0000313" key="2">
    <source>
        <dbReference type="Proteomes" id="UP000030711"/>
    </source>
</evidence>